<dbReference type="SUPFAM" id="SSF46785">
    <property type="entry name" value="Winged helix' DNA-binding domain"/>
    <property type="match status" value="1"/>
</dbReference>
<keyword evidence="2" id="KW-1185">Reference proteome</keyword>
<sequence>MSRNNSPEIGDVIRTARRARGLSQYQLATVLATTSGRHTVNRELIARWERKKQVPRKDSRVWLATVLGVPQQELEKAAGATTSPALPGEIAVPAPRQAPGSRLCPFIGSDNLGRVLALLLLNRDTWHSYEEIAEKTGCATKTVRRHCRFLTRARIVVERKGEDRARVRAGERTSTVVALTELMRLTYAVPLVVETEFSSLAATSSVSVLGDWSNQCTGATSNEPSKIVVDFRISHDEPAPGRADVAAAARRCERQLRRPVSVRMRFTTTNRPGAIRLTAATRQVSATASGLQDGGLPDIGTIVRDLVDVGAVEHVEATPRHTRQALDTAADHLRGARRILDGSPKSAFLLTASAAHLVAVAVLAHHGLRITCDPDDFLASRILRARFDDRFALVNQLGKRLADLTSTVDHVGWAEAETCIRSVEELRLFALRLIRPT</sequence>
<dbReference type="RefSeq" id="WP_110057684.1">
    <property type="nucleotide sequence ID" value="NZ_CP016353.1"/>
</dbReference>
<dbReference type="GO" id="GO:0003677">
    <property type="term" value="F:DNA binding"/>
    <property type="evidence" value="ECO:0007669"/>
    <property type="project" value="InterPro"/>
</dbReference>
<organism evidence="1 2">
    <name type="scientific">Prauserella marina</name>
    <dbReference type="NCBI Taxonomy" id="530584"/>
    <lineage>
        <taxon>Bacteria</taxon>
        <taxon>Bacillati</taxon>
        <taxon>Actinomycetota</taxon>
        <taxon>Actinomycetes</taxon>
        <taxon>Pseudonocardiales</taxon>
        <taxon>Pseudonocardiaceae</taxon>
        <taxon>Prauserella</taxon>
    </lineage>
</organism>
<accession>A0A222VT13</accession>
<evidence type="ECO:0000313" key="2">
    <source>
        <dbReference type="Proteomes" id="UP000199494"/>
    </source>
</evidence>
<dbReference type="Gene3D" id="1.10.260.40">
    <property type="entry name" value="lambda repressor-like DNA-binding domains"/>
    <property type="match status" value="1"/>
</dbReference>
<dbReference type="EMBL" id="FMZE01000013">
    <property type="protein sequence ID" value="SDD85901.1"/>
    <property type="molecule type" value="Genomic_DNA"/>
</dbReference>
<dbReference type="Gene3D" id="1.10.10.10">
    <property type="entry name" value="Winged helix-like DNA-binding domain superfamily/Winged helix DNA-binding domain"/>
    <property type="match status" value="1"/>
</dbReference>
<evidence type="ECO:0000313" key="1">
    <source>
        <dbReference type="EMBL" id="SDD85901.1"/>
    </source>
</evidence>
<protein>
    <submittedName>
        <fullName evidence="1">HTH domain-containing protein</fullName>
    </submittedName>
</protein>
<dbReference type="OrthoDB" id="3213425at2"/>
<dbReference type="PROSITE" id="PS50943">
    <property type="entry name" value="HTH_CROC1"/>
    <property type="match status" value="1"/>
</dbReference>
<dbReference type="KEGG" id="pmad:BAY61_20980"/>
<dbReference type="InterPro" id="IPR036388">
    <property type="entry name" value="WH-like_DNA-bd_sf"/>
</dbReference>
<gene>
    <name evidence="1" type="ORF">SAMN05421630_113158</name>
</gene>
<reference evidence="1 2" key="1">
    <citation type="submission" date="2016-10" db="EMBL/GenBank/DDBJ databases">
        <authorList>
            <person name="de Groot N.N."/>
        </authorList>
    </citation>
    <scope>NUCLEOTIDE SEQUENCE [LARGE SCALE GENOMIC DNA]</scope>
    <source>
        <strain evidence="1 2">CGMCC 4.5506</strain>
    </source>
</reference>
<dbReference type="Proteomes" id="UP000199494">
    <property type="component" value="Unassembled WGS sequence"/>
</dbReference>
<dbReference type="InterPro" id="IPR010982">
    <property type="entry name" value="Lambda_DNA-bd_dom_sf"/>
</dbReference>
<dbReference type="AlphaFoldDB" id="A0A222VT13"/>
<dbReference type="InterPro" id="IPR036390">
    <property type="entry name" value="WH_DNA-bd_sf"/>
</dbReference>
<dbReference type="InterPro" id="IPR001387">
    <property type="entry name" value="Cro/C1-type_HTH"/>
</dbReference>
<dbReference type="SUPFAM" id="SSF47413">
    <property type="entry name" value="lambda repressor-like DNA-binding domains"/>
    <property type="match status" value="1"/>
</dbReference>
<proteinExistence type="predicted"/>
<dbReference type="STRING" id="530584.SAMN05421630_113158"/>
<name>A0A222VT13_9PSEU</name>
<dbReference type="CDD" id="cd00093">
    <property type="entry name" value="HTH_XRE"/>
    <property type="match status" value="1"/>
</dbReference>